<dbReference type="InterPro" id="IPR039425">
    <property type="entry name" value="RNA_pol_sigma-70-like"/>
</dbReference>
<sequence length="197" mass="21634">MTEDPLDPETIVRAADGDDAALGSLLRAVEPQLRASITVQPLWRRDLDVDDVLQVAYLEAFLRIGSLRERTPAAFRAWMRRLVDSNIKDAIRGLERDKRPDARRRVTQGGQGSSARTLIGQLGGPGSSASTALSDREQIERLLAAVARLPASYRQAVEQVDLAERAVADVAAEMGRTPGAVHLLVRRAHDRLRELLA</sequence>
<feature type="domain" description="RNA polymerase sigma-70 region 2" evidence="6">
    <location>
        <begin position="45"/>
        <end position="95"/>
    </location>
</feature>
<keyword evidence="2" id="KW-0805">Transcription regulation</keyword>
<evidence type="ECO:0000259" key="7">
    <source>
        <dbReference type="Pfam" id="PF08281"/>
    </source>
</evidence>
<evidence type="ECO:0000313" key="9">
    <source>
        <dbReference type="Proteomes" id="UP000319342"/>
    </source>
</evidence>
<name>A0A518CV60_9BACT</name>
<protein>
    <submittedName>
        <fullName evidence="8">RNA polymerase sigma factor RpoE</fullName>
    </submittedName>
</protein>
<keyword evidence="3" id="KW-0731">Sigma factor</keyword>
<dbReference type="PANTHER" id="PTHR43133">
    <property type="entry name" value="RNA POLYMERASE ECF-TYPE SIGMA FACTO"/>
    <property type="match status" value="1"/>
</dbReference>
<dbReference type="SUPFAM" id="SSF88946">
    <property type="entry name" value="Sigma2 domain of RNA polymerase sigma factors"/>
    <property type="match status" value="1"/>
</dbReference>
<evidence type="ECO:0000256" key="5">
    <source>
        <dbReference type="SAM" id="MobiDB-lite"/>
    </source>
</evidence>
<evidence type="ECO:0000256" key="4">
    <source>
        <dbReference type="ARBA" id="ARBA00023163"/>
    </source>
</evidence>
<dbReference type="InterPro" id="IPR014284">
    <property type="entry name" value="RNA_pol_sigma-70_dom"/>
</dbReference>
<dbReference type="InterPro" id="IPR036388">
    <property type="entry name" value="WH-like_DNA-bd_sf"/>
</dbReference>
<gene>
    <name evidence="8" type="ORF">Pla163_02150</name>
</gene>
<dbReference type="EMBL" id="CP036290">
    <property type="protein sequence ID" value="QDU83119.1"/>
    <property type="molecule type" value="Genomic_DNA"/>
</dbReference>
<dbReference type="PANTHER" id="PTHR43133:SF51">
    <property type="entry name" value="RNA POLYMERASE SIGMA FACTOR"/>
    <property type="match status" value="1"/>
</dbReference>
<dbReference type="InterPro" id="IPR013324">
    <property type="entry name" value="RNA_pol_sigma_r3/r4-like"/>
</dbReference>
<comment type="similarity">
    <text evidence="1">Belongs to the sigma-70 factor family. ECF subfamily.</text>
</comment>
<dbReference type="GO" id="GO:0003677">
    <property type="term" value="F:DNA binding"/>
    <property type="evidence" value="ECO:0007669"/>
    <property type="project" value="InterPro"/>
</dbReference>
<dbReference type="AlphaFoldDB" id="A0A518CV60"/>
<evidence type="ECO:0000256" key="2">
    <source>
        <dbReference type="ARBA" id="ARBA00023015"/>
    </source>
</evidence>
<dbReference type="Gene3D" id="1.10.10.10">
    <property type="entry name" value="Winged helix-like DNA-binding domain superfamily/Winged helix DNA-binding domain"/>
    <property type="match status" value="1"/>
</dbReference>
<evidence type="ECO:0000259" key="6">
    <source>
        <dbReference type="Pfam" id="PF04542"/>
    </source>
</evidence>
<dbReference type="InterPro" id="IPR007627">
    <property type="entry name" value="RNA_pol_sigma70_r2"/>
</dbReference>
<feature type="region of interest" description="Disordered" evidence="5">
    <location>
        <begin position="96"/>
        <end position="131"/>
    </location>
</feature>
<dbReference type="Gene3D" id="1.10.1740.10">
    <property type="match status" value="1"/>
</dbReference>
<dbReference type="InterPro" id="IPR013249">
    <property type="entry name" value="RNA_pol_sigma70_r4_t2"/>
</dbReference>
<dbReference type="GO" id="GO:0016987">
    <property type="term" value="F:sigma factor activity"/>
    <property type="evidence" value="ECO:0007669"/>
    <property type="project" value="UniProtKB-KW"/>
</dbReference>
<evidence type="ECO:0000256" key="3">
    <source>
        <dbReference type="ARBA" id="ARBA00023082"/>
    </source>
</evidence>
<dbReference type="Pfam" id="PF04542">
    <property type="entry name" value="Sigma70_r2"/>
    <property type="match status" value="1"/>
</dbReference>
<reference evidence="8 9" key="1">
    <citation type="submission" date="2019-02" db="EMBL/GenBank/DDBJ databases">
        <title>Deep-cultivation of Planctomycetes and their phenomic and genomic characterization uncovers novel biology.</title>
        <authorList>
            <person name="Wiegand S."/>
            <person name="Jogler M."/>
            <person name="Boedeker C."/>
            <person name="Pinto D."/>
            <person name="Vollmers J."/>
            <person name="Rivas-Marin E."/>
            <person name="Kohn T."/>
            <person name="Peeters S.H."/>
            <person name="Heuer A."/>
            <person name="Rast P."/>
            <person name="Oberbeckmann S."/>
            <person name="Bunk B."/>
            <person name="Jeske O."/>
            <person name="Meyerdierks A."/>
            <person name="Storesund J.E."/>
            <person name="Kallscheuer N."/>
            <person name="Luecker S."/>
            <person name="Lage O.M."/>
            <person name="Pohl T."/>
            <person name="Merkel B.J."/>
            <person name="Hornburger P."/>
            <person name="Mueller R.-W."/>
            <person name="Bruemmer F."/>
            <person name="Labrenz M."/>
            <person name="Spormann A.M."/>
            <person name="Op den Camp H."/>
            <person name="Overmann J."/>
            <person name="Amann R."/>
            <person name="Jetten M.S.M."/>
            <person name="Mascher T."/>
            <person name="Medema M.H."/>
            <person name="Devos D.P."/>
            <person name="Kaster A.-K."/>
            <person name="Ovreas L."/>
            <person name="Rohde M."/>
            <person name="Galperin M.Y."/>
            <person name="Jogler C."/>
        </authorList>
    </citation>
    <scope>NUCLEOTIDE SEQUENCE [LARGE SCALE GENOMIC DNA]</scope>
    <source>
        <strain evidence="8 9">Pla163</strain>
    </source>
</reference>
<dbReference type="NCBIfam" id="TIGR02937">
    <property type="entry name" value="sigma70-ECF"/>
    <property type="match status" value="1"/>
</dbReference>
<accession>A0A518CV60</accession>
<dbReference type="RefSeq" id="WP_419186176.1">
    <property type="nucleotide sequence ID" value="NZ_CP036290.1"/>
</dbReference>
<evidence type="ECO:0000256" key="1">
    <source>
        <dbReference type="ARBA" id="ARBA00010641"/>
    </source>
</evidence>
<keyword evidence="4" id="KW-0804">Transcription</keyword>
<dbReference type="Proteomes" id="UP000319342">
    <property type="component" value="Chromosome"/>
</dbReference>
<dbReference type="Pfam" id="PF08281">
    <property type="entry name" value="Sigma70_r4_2"/>
    <property type="match status" value="1"/>
</dbReference>
<dbReference type="GO" id="GO:0006352">
    <property type="term" value="P:DNA-templated transcription initiation"/>
    <property type="evidence" value="ECO:0007669"/>
    <property type="project" value="InterPro"/>
</dbReference>
<evidence type="ECO:0000313" key="8">
    <source>
        <dbReference type="EMBL" id="QDU83119.1"/>
    </source>
</evidence>
<dbReference type="SUPFAM" id="SSF88659">
    <property type="entry name" value="Sigma3 and sigma4 domains of RNA polymerase sigma factors"/>
    <property type="match status" value="1"/>
</dbReference>
<organism evidence="8 9">
    <name type="scientific">Rohdeia mirabilis</name>
    <dbReference type="NCBI Taxonomy" id="2528008"/>
    <lineage>
        <taxon>Bacteria</taxon>
        <taxon>Pseudomonadati</taxon>
        <taxon>Planctomycetota</taxon>
        <taxon>Planctomycetia</taxon>
        <taxon>Planctomycetia incertae sedis</taxon>
        <taxon>Rohdeia</taxon>
    </lineage>
</organism>
<dbReference type="InterPro" id="IPR013325">
    <property type="entry name" value="RNA_pol_sigma_r2"/>
</dbReference>
<proteinExistence type="inferred from homology"/>
<keyword evidence="9" id="KW-1185">Reference proteome</keyword>
<feature type="domain" description="RNA polymerase sigma factor 70 region 4 type 2" evidence="7">
    <location>
        <begin position="140"/>
        <end position="188"/>
    </location>
</feature>